<accession>A0A2G2YDK3</accession>
<proteinExistence type="inferred from homology"/>
<organism evidence="5 6">
    <name type="scientific">Capsicum annuum</name>
    <name type="common">Capsicum pepper</name>
    <dbReference type="NCBI Taxonomy" id="4072"/>
    <lineage>
        <taxon>Eukaryota</taxon>
        <taxon>Viridiplantae</taxon>
        <taxon>Streptophyta</taxon>
        <taxon>Embryophyta</taxon>
        <taxon>Tracheophyta</taxon>
        <taxon>Spermatophyta</taxon>
        <taxon>Magnoliopsida</taxon>
        <taxon>eudicotyledons</taxon>
        <taxon>Gunneridae</taxon>
        <taxon>Pentapetalae</taxon>
        <taxon>asterids</taxon>
        <taxon>lamiids</taxon>
        <taxon>Solanales</taxon>
        <taxon>Solanaceae</taxon>
        <taxon>Solanoideae</taxon>
        <taxon>Capsiceae</taxon>
        <taxon>Capsicum</taxon>
    </lineage>
</organism>
<dbReference type="Pfam" id="PF01301">
    <property type="entry name" value="Glyco_hydro_35"/>
    <property type="match status" value="1"/>
</dbReference>
<dbReference type="EC" id="3.2.1.23" evidence="3"/>
<reference evidence="5 6" key="2">
    <citation type="journal article" date="2017" name="Genome Biol.">
        <title>New reference genome sequences of hot pepper reveal the massive evolution of plant disease-resistance genes by retroduplication.</title>
        <authorList>
            <person name="Kim S."/>
            <person name="Park J."/>
            <person name="Yeom S.I."/>
            <person name="Kim Y.M."/>
            <person name="Seo E."/>
            <person name="Kim K.T."/>
            <person name="Kim M.S."/>
            <person name="Lee J.M."/>
            <person name="Cheong K."/>
            <person name="Shin H.S."/>
            <person name="Kim S.B."/>
            <person name="Han K."/>
            <person name="Lee J."/>
            <person name="Park M."/>
            <person name="Lee H.A."/>
            <person name="Lee H.Y."/>
            <person name="Lee Y."/>
            <person name="Oh S."/>
            <person name="Lee J.H."/>
            <person name="Choi E."/>
            <person name="Choi E."/>
            <person name="Lee S.E."/>
            <person name="Jeon J."/>
            <person name="Kim H."/>
            <person name="Choi G."/>
            <person name="Song H."/>
            <person name="Lee J."/>
            <person name="Lee S.C."/>
            <person name="Kwon J.K."/>
            <person name="Lee H.Y."/>
            <person name="Koo N."/>
            <person name="Hong Y."/>
            <person name="Kim R.W."/>
            <person name="Kang W.H."/>
            <person name="Huh J.H."/>
            <person name="Kang B.C."/>
            <person name="Yang T.J."/>
            <person name="Lee Y.H."/>
            <person name="Bennetzen J.L."/>
            <person name="Choi D."/>
        </authorList>
    </citation>
    <scope>NUCLEOTIDE SEQUENCE [LARGE SCALE GENOMIC DNA]</scope>
    <source>
        <strain evidence="6">cv. CM334</strain>
    </source>
</reference>
<dbReference type="InterPro" id="IPR031330">
    <property type="entry name" value="Gly_Hdrlase_35_cat"/>
</dbReference>
<dbReference type="GO" id="GO:0004565">
    <property type="term" value="F:beta-galactosidase activity"/>
    <property type="evidence" value="ECO:0007669"/>
    <property type="project" value="UniProtKB-EC"/>
</dbReference>
<evidence type="ECO:0000313" key="5">
    <source>
        <dbReference type="EMBL" id="PHT67820.1"/>
    </source>
</evidence>
<dbReference type="AlphaFoldDB" id="A0A2G2YDK3"/>
<dbReference type="PANTHER" id="PTHR23421">
    <property type="entry name" value="BETA-GALACTOSIDASE RELATED"/>
    <property type="match status" value="1"/>
</dbReference>
<keyword evidence="6" id="KW-1185">Reference proteome</keyword>
<dbReference type="InterPro" id="IPR001944">
    <property type="entry name" value="Glycoside_Hdrlase_35"/>
</dbReference>
<reference evidence="5 6" key="1">
    <citation type="journal article" date="2014" name="Nat. Genet.">
        <title>Genome sequence of the hot pepper provides insights into the evolution of pungency in Capsicum species.</title>
        <authorList>
            <person name="Kim S."/>
            <person name="Park M."/>
            <person name="Yeom S.I."/>
            <person name="Kim Y.M."/>
            <person name="Lee J.M."/>
            <person name="Lee H.A."/>
            <person name="Seo E."/>
            <person name="Choi J."/>
            <person name="Cheong K."/>
            <person name="Kim K.T."/>
            <person name="Jung K."/>
            <person name="Lee G.W."/>
            <person name="Oh S.K."/>
            <person name="Bae C."/>
            <person name="Kim S.B."/>
            <person name="Lee H.Y."/>
            <person name="Kim S.Y."/>
            <person name="Kim M.S."/>
            <person name="Kang B.C."/>
            <person name="Jo Y.D."/>
            <person name="Yang H.B."/>
            <person name="Jeong H.J."/>
            <person name="Kang W.H."/>
            <person name="Kwon J.K."/>
            <person name="Shin C."/>
            <person name="Lim J.Y."/>
            <person name="Park J.H."/>
            <person name="Huh J.H."/>
            <person name="Kim J.S."/>
            <person name="Kim B.D."/>
            <person name="Cohen O."/>
            <person name="Paran I."/>
            <person name="Suh M.C."/>
            <person name="Lee S.B."/>
            <person name="Kim Y.K."/>
            <person name="Shin Y."/>
            <person name="Noh S.J."/>
            <person name="Park J."/>
            <person name="Seo Y.S."/>
            <person name="Kwon S.Y."/>
            <person name="Kim H.A."/>
            <person name="Park J.M."/>
            <person name="Kim H.J."/>
            <person name="Choi S.B."/>
            <person name="Bosland P.W."/>
            <person name="Reeves G."/>
            <person name="Jo S.H."/>
            <person name="Lee B.W."/>
            <person name="Cho H.T."/>
            <person name="Choi H.S."/>
            <person name="Lee M.S."/>
            <person name="Yu Y."/>
            <person name="Do Choi Y."/>
            <person name="Park B.S."/>
            <person name="van Deynze A."/>
            <person name="Ashrafi H."/>
            <person name="Hill T."/>
            <person name="Kim W.T."/>
            <person name="Pai H.S."/>
            <person name="Ahn H.K."/>
            <person name="Yeam I."/>
            <person name="Giovannoni J.J."/>
            <person name="Rose J.K."/>
            <person name="Sorensen I."/>
            <person name="Lee S.J."/>
            <person name="Kim R.W."/>
            <person name="Choi I.Y."/>
            <person name="Choi B.S."/>
            <person name="Lim J.S."/>
            <person name="Lee Y.H."/>
            <person name="Choi D."/>
        </authorList>
    </citation>
    <scope>NUCLEOTIDE SEQUENCE [LARGE SCALE GENOMIC DNA]</scope>
    <source>
        <strain evidence="6">cv. CM334</strain>
    </source>
</reference>
<dbReference type="GO" id="GO:0005975">
    <property type="term" value="P:carbohydrate metabolic process"/>
    <property type="evidence" value="ECO:0007669"/>
    <property type="project" value="InterPro"/>
</dbReference>
<gene>
    <name evidence="5" type="ORF">T459_27307</name>
</gene>
<evidence type="ECO:0000259" key="4">
    <source>
        <dbReference type="Pfam" id="PF01301"/>
    </source>
</evidence>
<dbReference type="Gene3D" id="2.60.120.260">
    <property type="entry name" value="Galactose-binding domain-like"/>
    <property type="match status" value="1"/>
</dbReference>
<dbReference type="SUPFAM" id="SSF51445">
    <property type="entry name" value="(Trans)glycosidases"/>
    <property type="match status" value="1"/>
</dbReference>
<dbReference type="Gramene" id="PHT67820">
    <property type="protein sequence ID" value="PHT67820"/>
    <property type="gene ID" value="T459_27307"/>
</dbReference>
<evidence type="ECO:0000256" key="2">
    <source>
        <dbReference type="ARBA" id="ARBA00009809"/>
    </source>
</evidence>
<dbReference type="InterPro" id="IPR017853">
    <property type="entry name" value="GH"/>
</dbReference>
<dbReference type="SMR" id="A0A2G2YDK3"/>
<dbReference type="STRING" id="4072.A0A2G2YDK3"/>
<evidence type="ECO:0000256" key="1">
    <source>
        <dbReference type="ARBA" id="ARBA00001412"/>
    </source>
</evidence>
<comment type="catalytic activity">
    <reaction evidence="1">
        <text>Hydrolysis of terminal non-reducing beta-D-galactose residues in beta-D-galactosides.</text>
        <dbReference type="EC" id="3.2.1.23"/>
    </reaction>
</comment>
<comment type="similarity">
    <text evidence="2">Belongs to the glycosyl hydrolase 35 family.</text>
</comment>
<feature type="domain" description="Glycoside hydrolase 35 catalytic" evidence="4">
    <location>
        <begin position="5"/>
        <end position="71"/>
    </location>
</feature>
<name>A0A2G2YDK3_CAPAN</name>
<dbReference type="Proteomes" id="UP000222542">
    <property type="component" value="Unassembled WGS sequence"/>
</dbReference>
<sequence>MFLSFGGAVPYRLVEDIAFAVAQFFQRGGTFQTITCGGPFIATSYDYDAPLDEYGLIRQPKWVHLKDLHKAIKLCEPEMVETDPNITSLGSTIEAYLSLSSMKQSQSPSNSVSKSIRLLLSLRKPMYLAHPCQVGLCVNLKNDDPLLQDGSATVLHVESLGHVLHAFINGKLSASGLISPMDARRPHDDSDPNDSR</sequence>
<protein>
    <recommendedName>
        <fullName evidence="3">beta-galactosidase</fullName>
        <ecNumber evidence="3">3.2.1.23</ecNumber>
    </recommendedName>
</protein>
<evidence type="ECO:0000256" key="3">
    <source>
        <dbReference type="ARBA" id="ARBA00012756"/>
    </source>
</evidence>
<comment type="caution">
    <text evidence="5">The sequence shown here is derived from an EMBL/GenBank/DDBJ whole genome shotgun (WGS) entry which is preliminary data.</text>
</comment>
<evidence type="ECO:0000313" key="6">
    <source>
        <dbReference type="Proteomes" id="UP000222542"/>
    </source>
</evidence>
<dbReference type="EMBL" id="AYRZ02000011">
    <property type="protein sequence ID" value="PHT67820.1"/>
    <property type="molecule type" value="Genomic_DNA"/>
</dbReference>